<dbReference type="InterPro" id="IPR001509">
    <property type="entry name" value="Epimerase_deHydtase"/>
</dbReference>
<evidence type="ECO:0000259" key="1">
    <source>
        <dbReference type="Pfam" id="PF01370"/>
    </source>
</evidence>
<sequence>MKSVLVTGASGFIGSFIVEEALKRGFDVWAGIRSSSSREYLQDSRIHFLELDFAHSDVLCAQLSAHKEANGKFDYIIHCAGATKCVDKNDFDRVNYLQTRNFADTLRNLDMIPGQFVFISTLSVFGPVHEKSYTPIREEDTPLPNTAYGLSKLKAEAYLQSMPDFPYVIYRPTGVYGPREKDYFLMAKSIRQHTDFSVGFRRQDLTFVYVKDIVQAVFLGIEKQISRRAYFLADGKVYQSRAFSDLIRKELGNPFVIRLRCPLIILKVVSLLAEYWAKCRNTTSTLNSDKYRIMKQRNWQCDITPAVKELGYRPEYDLERGVKETIAWYKDKGWL</sequence>
<comment type="caution">
    <text evidence="2">The sequence shown here is derived from an EMBL/GenBank/DDBJ whole genome shotgun (WGS) entry which is preliminary data.</text>
</comment>
<protein>
    <submittedName>
        <fullName evidence="2">NAD(P)-dependent oxidoreductase</fullName>
    </submittedName>
</protein>
<dbReference type="Gene3D" id="3.40.50.720">
    <property type="entry name" value="NAD(P)-binding Rossmann-like Domain"/>
    <property type="match status" value="1"/>
</dbReference>
<dbReference type="InterPro" id="IPR050177">
    <property type="entry name" value="Lipid_A_modif_metabolic_enz"/>
</dbReference>
<gene>
    <name evidence="2" type="ORF">DW701_08740</name>
</gene>
<dbReference type="InterPro" id="IPR036291">
    <property type="entry name" value="NAD(P)-bd_dom_sf"/>
</dbReference>
<reference evidence="2 3" key="1">
    <citation type="submission" date="2018-08" db="EMBL/GenBank/DDBJ databases">
        <title>A genome reference for cultivated species of the human gut microbiota.</title>
        <authorList>
            <person name="Zou Y."/>
            <person name="Xue W."/>
            <person name="Luo G."/>
        </authorList>
    </citation>
    <scope>NUCLEOTIDE SEQUENCE [LARGE SCALE GENOMIC DNA]</scope>
    <source>
        <strain evidence="2 3">AM26-26AC</strain>
    </source>
</reference>
<evidence type="ECO:0000313" key="3">
    <source>
        <dbReference type="Proteomes" id="UP000283538"/>
    </source>
</evidence>
<evidence type="ECO:0000313" key="2">
    <source>
        <dbReference type="EMBL" id="RHF08933.1"/>
    </source>
</evidence>
<feature type="domain" description="NAD-dependent epimerase/dehydratase" evidence="1">
    <location>
        <begin position="4"/>
        <end position="223"/>
    </location>
</feature>
<dbReference type="EMBL" id="QSLA01000008">
    <property type="protein sequence ID" value="RHF08933.1"/>
    <property type="molecule type" value="Genomic_DNA"/>
</dbReference>
<dbReference type="Pfam" id="PF01370">
    <property type="entry name" value="Epimerase"/>
    <property type="match status" value="1"/>
</dbReference>
<dbReference type="SUPFAM" id="SSF51735">
    <property type="entry name" value="NAD(P)-binding Rossmann-fold domains"/>
    <property type="match status" value="1"/>
</dbReference>
<dbReference type="PANTHER" id="PTHR43245">
    <property type="entry name" value="BIFUNCTIONAL POLYMYXIN RESISTANCE PROTEIN ARNA"/>
    <property type="match status" value="1"/>
</dbReference>
<dbReference type="PANTHER" id="PTHR43245:SF58">
    <property type="entry name" value="BLL5923 PROTEIN"/>
    <property type="match status" value="1"/>
</dbReference>
<dbReference type="Proteomes" id="UP000283538">
    <property type="component" value="Unassembled WGS sequence"/>
</dbReference>
<name>A0A414MCX5_9BACE</name>
<proteinExistence type="predicted"/>
<organism evidence="2 3">
    <name type="scientific">Bacteroides eggerthii</name>
    <dbReference type="NCBI Taxonomy" id="28111"/>
    <lineage>
        <taxon>Bacteria</taxon>
        <taxon>Pseudomonadati</taxon>
        <taxon>Bacteroidota</taxon>
        <taxon>Bacteroidia</taxon>
        <taxon>Bacteroidales</taxon>
        <taxon>Bacteroidaceae</taxon>
        <taxon>Bacteroides</taxon>
    </lineage>
</organism>
<dbReference type="RefSeq" id="WP_118226084.1">
    <property type="nucleotide sequence ID" value="NZ_JAQECU010000002.1"/>
</dbReference>
<dbReference type="AlphaFoldDB" id="A0A414MCX5"/>
<accession>A0A414MCX5</accession>